<comment type="caution">
    <text evidence="2">The sequence shown here is derived from an EMBL/GenBank/DDBJ whole genome shotgun (WGS) entry which is preliminary data.</text>
</comment>
<dbReference type="PRINTS" id="PR00080">
    <property type="entry name" value="SDRFAMILY"/>
</dbReference>
<dbReference type="SUPFAM" id="SSF51735">
    <property type="entry name" value="NAD(P)-binding Rossmann-fold domains"/>
    <property type="match status" value="1"/>
</dbReference>
<sequence>MVQQFFNLQNKTAIVVGMSNSVAKDVSLALAEFGANVVAVCSAVNEVELKNLSETEALVKSQGRQSLAISEAADSEEKVSNIVNKVLITYKGIDIFINNLDLPLAKPLLDNSFQEWEKVIDLNLNRFFIWSKLIGRVMVKQNKGRIISITSHLGNRGLNNCVAYCAAKGGVIQMTKALSLEWAKNGITVNAVALGWMEDSQLTAKMDPSFFEPITKYLPIRRLGKTDEVGGIVLYLSSDEAEFISGNVFNVDGGVACHP</sequence>
<dbReference type="Proteomes" id="UP000772181">
    <property type="component" value="Unassembled WGS sequence"/>
</dbReference>
<protein>
    <submittedName>
        <fullName evidence="2">SDR family oxidoreductase</fullName>
    </submittedName>
</protein>
<dbReference type="AlphaFoldDB" id="A0A933GKM5"/>
<dbReference type="Pfam" id="PF13561">
    <property type="entry name" value="adh_short_C2"/>
    <property type="match status" value="1"/>
</dbReference>
<evidence type="ECO:0000313" key="2">
    <source>
        <dbReference type="EMBL" id="MBI4594895.1"/>
    </source>
</evidence>
<comment type="similarity">
    <text evidence="1">Belongs to the short-chain dehydrogenases/reductases (SDR) family.</text>
</comment>
<gene>
    <name evidence="2" type="ORF">HY730_00780</name>
</gene>
<dbReference type="InterPro" id="IPR036291">
    <property type="entry name" value="NAD(P)-bd_dom_sf"/>
</dbReference>
<dbReference type="GO" id="GO:0032787">
    <property type="term" value="P:monocarboxylic acid metabolic process"/>
    <property type="evidence" value="ECO:0007669"/>
    <property type="project" value="UniProtKB-ARBA"/>
</dbReference>
<dbReference type="Gene3D" id="3.40.50.720">
    <property type="entry name" value="NAD(P)-binding Rossmann-like Domain"/>
    <property type="match status" value="1"/>
</dbReference>
<proteinExistence type="inferred from homology"/>
<dbReference type="PROSITE" id="PS00061">
    <property type="entry name" value="ADH_SHORT"/>
    <property type="match status" value="1"/>
</dbReference>
<dbReference type="InterPro" id="IPR020904">
    <property type="entry name" value="Sc_DH/Rdtase_CS"/>
</dbReference>
<dbReference type="EMBL" id="JACQWF010000034">
    <property type="protein sequence ID" value="MBI4594895.1"/>
    <property type="molecule type" value="Genomic_DNA"/>
</dbReference>
<name>A0A933GKM5_UNCTE</name>
<dbReference type="InterPro" id="IPR050259">
    <property type="entry name" value="SDR"/>
</dbReference>
<organism evidence="2 3">
    <name type="scientific">Tectimicrobiota bacterium</name>
    <dbReference type="NCBI Taxonomy" id="2528274"/>
    <lineage>
        <taxon>Bacteria</taxon>
        <taxon>Pseudomonadati</taxon>
        <taxon>Nitrospinota/Tectimicrobiota group</taxon>
        <taxon>Candidatus Tectimicrobiota</taxon>
    </lineage>
</organism>
<dbReference type="PANTHER" id="PTHR42879">
    <property type="entry name" value="3-OXOACYL-(ACYL-CARRIER-PROTEIN) REDUCTASE"/>
    <property type="match status" value="1"/>
</dbReference>
<evidence type="ECO:0000256" key="1">
    <source>
        <dbReference type="ARBA" id="ARBA00006484"/>
    </source>
</evidence>
<dbReference type="PANTHER" id="PTHR42879:SF2">
    <property type="entry name" value="3-OXOACYL-[ACYL-CARRIER-PROTEIN] REDUCTASE FABG"/>
    <property type="match status" value="1"/>
</dbReference>
<evidence type="ECO:0000313" key="3">
    <source>
        <dbReference type="Proteomes" id="UP000772181"/>
    </source>
</evidence>
<accession>A0A933GKM5</accession>
<reference evidence="2" key="1">
    <citation type="submission" date="2020-07" db="EMBL/GenBank/DDBJ databases">
        <title>Huge and variable diversity of episymbiotic CPR bacteria and DPANN archaea in groundwater ecosystems.</title>
        <authorList>
            <person name="He C.Y."/>
            <person name="Keren R."/>
            <person name="Whittaker M."/>
            <person name="Farag I.F."/>
            <person name="Doudna J."/>
            <person name="Cate J.H.D."/>
            <person name="Banfield J.F."/>
        </authorList>
    </citation>
    <scope>NUCLEOTIDE SEQUENCE</scope>
    <source>
        <strain evidence="2">NC_groundwater_1482_Ag_S-0.65um_47_24</strain>
    </source>
</reference>
<dbReference type="PRINTS" id="PR00081">
    <property type="entry name" value="GDHRDH"/>
</dbReference>
<dbReference type="InterPro" id="IPR002347">
    <property type="entry name" value="SDR_fam"/>
</dbReference>